<dbReference type="SUPFAM" id="SSF52799">
    <property type="entry name" value="(Phosphotyrosine protein) phosphatases II"/>
    <property type="match status" value="1"/>
</dbReference>
<reference evidence="3" key="1">
    <citation type="submission" date="2015-12" db="EMBL/GenBank/DDBJ databases">
        <title>De novo transcriptome assembly of four potential Pierce s Disease insect vectors from Arizona vineyards.</title>
        <authorList>
            <person name="Tassone E.E."/>
        </authorList>
    </citation>
    <scope>NUCLEOTIDE SEQUENCE</scope>
</reference>
<evidence type="ECO:0000313" key="3">
    <source>
        <dbReference type="EMBL" id="JAS24002.1"/>
    </source>
</evidence>
<gene>
    <name evidence="3" type="ORF">g.753</name>
</gene>
<feature type="non-terminal residue" evidence="3">
    <location>
        <position position="122"/>
    </location>
</feature>
<dbReference type="GO" id="GO:0016791">
    <property type="term" value="F:phosphatase activity"/>
    <property type="evidence" value="ECO:0007669"/>
    <property type="project" value="UniProtKB-ARBA"/>
</dbReference>
<proteinExistence type="predicted"/>
<dbReference type="Pfam" id="PF22784">
    <property type="entry name" value="PTP-SAK"/>
    <property type="match status" value="1"/>
</dbReference>
<dbReference type="InterPro" id="IPR050561">
    <property type="entry name" value="PTP"/>
</dbReference>
<dbReference type="InterPro" id="IPR016130">
    <property type="entry name" value="Tyr_Pase_AS"/>
</dbReference>
<sequence>MSDQDREVCTAPLNFSWIYENKLAAMACPSTPQNLNYIVRHGVKHLVTLSPESVPPLALCPLLKSTIIPLAEFSAPTIQQMNQFIKLCEEGHSRNEIIGVHCRQGLGRTGVMLACYFVYFNK</sequence>
<dbReference type="AlphaFoldDB" id="A0A1B6DED6"/>
<accession>A0A1B6DED6</accession>
<dbReference type="InterPro" id="IPR000387">
    <property type="entry name" value="Tyr_Pase_dom"/>
</dbReference>
<dbReference type="PROSITE" id="PS50056">
    <property type="entry name" value="TYR_PHOSPHATASE_2"/>
    <property type="match status" value="1"/>
</dbReference>
<dbReference type="EMBL" id="GEDC01013296">
    <property type="protein sequence ID" value="JAS24002.1"/>
    <property type="molecule type" value="Transcribed_RNA"/>
</dbReference>
<protein>
    <recommendedName>
        <fullName evidence="2">Tyrosine specific protein phosphatases domain-containing protein</fullName>
    </recommendedName>
</protein>
<feature type="domain" description="Tyrosine specific protein phosphatases" evidence="2">
    <location>
        <begin position="75"/>
        <end position="122"/>
    </location>
</feature>
<dbReference type="InterPro" id="IPR029021">
    <property type="entry name" value="Prot-tyrosine_phosphatase-like"/>
</dbReference>
<name>A0A1B6DED6_9HEMI</name>
<organism evidence="3">
    <name type="scientific">Clastoptera arizonana</name>
    <name type="common">Arizona spittle bug</name>
    <dbReference type="NCBI Taxonomy" id="38151"/>
    <lineage>
        <taxon>Eukaryota</taxon>
        <taxon>Metazoa</taxon>
        <taxon>Ecdysozoa</taxon>
        <taxon>Arthropoda</taxon>
        <taxon>Hexapoda</taxon>
        <taxon>Insecta</taxon>
        <taxon>Pterygota</taxon>
        <taxon>Neoptera</taxon>
        <taxon>Paraneoptera</taxon>
        <taxon>Hemiptera</taxon>
        <taxon>Auchenorrhyncha</taxon>
        <taxon>Cercopoidea</taxon>
        <taxon>Clastopteridae</taxon>
        <taxon>Clastoptera</taxon>
    </lineage>
</organism>
<dbReference type="Gene3D" id="3.90.190.10">
    <property type="entry name" value="Protein tyrosine phosphatase superfamily"/>
    <property type="match status" value="1"/>
</dbReference>
<dbReference type="InterPro" id="IPR057023">
    <property type="entry name" value="PTP-SAK"/>
</dbReference>
<evidence type="ECO:0000256" key="1">
    <source>
        <dbReference type="ARBA" id="ARBA00022801"/>
    </source>
</evidence>
<dbReference type="PROSITE" id="PS00383">
    <property type="entry name" value="TYR_PHOSPHATASE_1"/>
    <property type="match status" value="1"/>
</dbReference>
<dbReference type="PANTHER" id="PTHR23339">
    <property type="entry name" value="TYROSINE SPECIFIC PROTEIN PHOSPHATASE AND DUAL SPECIFICITY PROTEIN PHOSPHATASE"/>
    <property type="match status" value="1"/>
</dbReference>
<evidence type="ECO:0000259" key="2">
    <source>
        <dbReference type="PROSITE" id="PS50056"/>
    </source>
</evidence>
<keyword evidence="1" id="KW-0378">Hydrolase</keyword>